<dbReference type="EMBL" id="CAJNOR010003244">
    <property type="protein sequence ID" value="CAF1393419.1"/>
    <property type="molecule type" value="Genomic_DNA"/>
</dbReference>
<evidence type="ECO:0000313" key="4">
    <source>
        <dbReference type="Proteomes" id="UP000663828"/>
    </source>
</evidence>
<sequence>MGKQSSPKRLTSMAPSASKSVDGKARKRIEELYELTDEIINAYNEIDEKYVNQIYEKYKRLQDVNKKLKEQLKQHHCAGCQCSIQAESNAEVADGDDESEESNDNEEYRPRKKYSSAAATTNSAITRSKKANNPFIISDIEDTQNFDGNDSRFAKNVSNNEEDDISMDTSENQAKSTPTRNNESEDASEEGKKFVHMFVCFRLLVKKPHMAVLWSWAAQIDENNDGDNGMSGLPRALQEVIRRKAERNIKDKSYLLQIPHYPALCEFLRDKSRTSFDHRPTEAQVRPLIAKCFSQHFASDGKARMRVRDDLREVHRSYMRTFMQDPRVVGAKSSAQKAKHLVVKKSPA</sequence>
<reference evidence="3" key="1">
    <citation type="submission" date="2021-02" db="EMBL/GenBank/DDBJ databases">
        <authorList>
            <person name="Nowell W R."/>
        </authorList>
    </citation>
    <scope>NUCLEOTIDE SEQUENCE</scope>
</reference>
<feature type="region of interest" description="Disordered" evidence="2">
    <location>
        <begin position="141"/>
        <end position="188"/>
    </location>
</feature>
<feature type="coiled-coil region" evidence="1">
    <location>
        <begin position="51"/>
        <end position="78"/>
    </location>
</feature>
<feature type="compositionally biased region" description="Acidic residues" evidence="2">
    <location>
        <begin position="93"/>
        <end position="105"/>
    </location>
</feature>
<evidence type="ECO:0000256" key="1">
    <source>
        <dbReference type="SAM" id="Coils"/>
    </source>
</evidence>
<feature type="region of interest" description="Disordered" evidence="2">
    <location>
        <begin position="1"/>
        <end position="26"/>
    </location>
</feature>
<feature type="compositionally biased region" description="Polar residues" evidence="2">
    <location>
        <begin position="167"/>
        <end position="181"/>
    </location>
</feature>
<comment type="caution">
    <text evidence="3">The sequence shown here is derived from an EMBL/GenBank/DDBJ whole genome shotgun (WGS) entry which is preliminary data.</text>
</comment>
<name>A0A815KNI8_ADIRI</name>
<feature type="compositionally biased region" description="Polar residues" evidence="2">
    <location>
        <begin position="1"/>
        <end position="19"/>
    </location>
</feature>
<keyword evidence="1" id="KW-0175">Coiled coil</keyword>
<gene>
    <name evidence="3" type="ORF">XAT740_LOCUS33730</name>
</gene>
<organism evidence="3 4">
    <name type="scientific">Adineta ricciae</name>
    <name type="common">Rotifer</name>
    <dbReference type="NCBI Taxonomy" id="249248"/>
    <lineage>
        <taxon>Eukaryota</taxon>
        <taxon>Metazoa</taxon>
        <taxon>Spiralia</taxon>
        <taxon>Gnathifera</taxon>
        <taxon>Rotifera</taxon>
        <taxon>Eurotatoria</taxon>
        <taxon>Bdelloidea</taxon>
        <taxon>Adinetida</taxon>
        <taxon>Adinetidae</taxon>
        <taxon>Adineta</taxon>
    </lineage>
</organism>
<feature type="region of interest" description="Disordered" evidence="2">
    <location>
        <begin position="91"/>
        <end position="121"/>
    </location>
</feature>
<accession>A0A815KNI8</accession>
<keyword evidence="4" id="KW-1185">Reference proteome</keyword>
<evidence type="ECO:0000313" key="3">
    <source>
        <dbReference type="EMBL" id="CAF1393419.1"/>
    </source>
</evidence>
<proteinExistence type="predicted"/>
<dbReference type="AlphaFoldDB" id="A0A815KNI8"/>
<protein>
    <submittedName>
        <fullName evidence="3">Uncharacterized protein</fullName>
    </submittedName>
</protein>
<evidence type="ECO:0000256" key="2">
    <source>
        <dbReference type="SAM" id="MobiDB-lite"/>
    </source>
</evidence>
<dbReference type="Proteomes" id="UP000663828">
    <property type="component" value="Unassembled WGS sequence"/>
</dbReference>